<name>A0A9D4PAM1_RHISA</name>
<sequence length="220" mass="24240">MITRHPCIEHLTRPALRSSRHFASGDGTYVRPPDTRLSTRGVESRLPGWIPERDLREAGCSKGTQAKLSPAIRSCPGSRPSKTARLQRKTTAVTATAEAMPYRRRSYEDNFVNRQSQELARLSLAEEREEDVVSGDGVDDDDEEMNGAEDVPFRKAAVVYADGDGDATTMDLVLDEQREVTSVSAGLAWLPQVRRASPKRTAYSTRPGAILPCGILQTIN</sequence>
<feature type="region of interest" description="Disordered" evidence="1">
    <location>
        <begin position="63"/>
        <end position="82"/>
    </location>
</feature>
<dbReference type="AlphaFoldDB" id="A0A9D4PAM1"/>
<organism evidence="2 3">
    <name type="scientific">Rhipicephalus sanguineus</name>
    <name type="common">Brown dog tick</name>
    <name type="synonym">Ixodes sanguineus</name>
    <dbReference type="NCBI Taxonomy" id="34632"/>
    <lineage>
        <taxon>Eukaryota</taxon>
        <taxon>Metazoa</taxon>
        <taxon>Ecdysozoa</taxon>
        <taxon>Arthropoda</taxon>
        <taxon>Chelicerata</taxon>
        <taxon>Arachnida</taxon>
        <taxon>Acari</taxon>
        <taxon>Parasitiformes</taxon>
        <taxon>Ixodida</taxon>
        <taxon>Ixodoidea</taxon>
        <taxon>Ixodidae</taxon>
        <taxon>Rhipicephalinae</taxon>
        <taxon>Rhipicephalus</taxon>
        <taxon>Rhipicephalus</taxon>
    </lineage>
</organism>
<proteinExistence type="predicted"/>
<comment type="caution">
    <text evidence="2">The sequence shown here is derived from an EMBL/GenBank/DDBJ whole genome shotgun (WGS) entry which is preliminary data.</text>
</comment>
<evidence type="ECO:0000256" key="1">
    <source>
        <dbReference type="SAM" id="MobiDB-lite"/>
    </source>
</evidence>
<reference evidence="2" key="2">
    <citation type="submission" date="2021-09" db="EMBL/GenBank/DDBJ databases">
        <authorList>
            <person name="Jia N."/>
            <person name="Wang J."/>
            <person name="Shi W."/>
            <person name="Du L."/>
            <person name="Sun Y."/>
            <person name="Zhan W."/>
            <person name="Jiang J."/>
            <person name="Wang Q."/>
            <person name="Zhang B."/>
            <person name="Ji P."/>
            <person name="Sakyi L.B."/>
            <person name="Cui X."/>
            <person name="Yuan T."/>
            <person name="Jiang B."/>
            <person name="Yang W."/>
            <person name="Lam T.T.-Y."/>
            <person name="Chang Q."/>
            <person name="Ding S."/>
            <person name="Wang X."/>
            <person name="Zhu J."/>
            <person name="Ruan X."/>
            <person name="Zhao L."/>
            <person name="Wei J."/>
            <person name="Que T."/>
            <person name="Du C."/>
            <person name="Cheng J."/>
            <person name="Dai P."/>
            <person name="Han X."/>
            <person name="Huang E."/>
            <person name="Gao Y."/>
            <person name="Liu J."/>
            <person name="Shao H."/>
            <person name="Ye R."/>
            <person name="Li L."/>
            <person name="Wei W."/>
            <person name="Wang X."/>
            <person name="Wang C."/>
            <person name="Huo Q."/>
            <person name="Li W."/>
            <person name="Guo W."/>
            <person name="Chen H."/>
            <person name="Chen S."/>
            <person name="Zhou L."/>
            <person name="Zhou L."/>
            <person name="Ni X."/>
            <person name="Tian J."/>
            <person name="Zhou Y."/>
            <person name="Sheng Y."/>
            <person name="Liu T."/>
            <person name="Pan Y."/>
            <person name="Xia L."/>
            <person name="Li J."/>
            <person name="Zhao F."/>
            <person name="Cao W."/>
        </authorList>
    </citation>
    <scope>NUCLEOTIDE SEQUENCE</scope>
    <source>
        <strain evidence="2">Rsan-2018</strain>
        <tissue evidence="2">Larvae</tissue>
    </source>
</reference>
<protein>
    <submittedName>
        <fullName evidence="2">Uncharacterized protein</fullName>
    </submittedName>
</protein>
<evidence type="ECO:0000313" key="2">
    <source>
        <dbReference type="EMBL" id="KAH7935255.1"/>
    </source>
</evidence>
<dbReference type="OrthoDB" id="6514756at2759"/>
<dbReference type="EMBL" id="JABSTV010001255">
    <property type="protein sequence ID" value="KAH7935255.1"/>
    <property type="molecule type" value="Genomic_DNA"/>
</dbReference>
<reference evidence="2" key="1">
    <citation type="journal article" date="2020" name="Cell">
        <title>Large-Scale Comparative Analyses of Tick Genomes Elucidate Their Genetic Diversity and Vector Capacities.</title>
        <authorList>
            <consortium name="Tick Genome and Microbiome Consortium (TIGMIC)"/>
            <person name="Jia N."/>
            <person name="Wang J."/>
            <person name="Shi W."/>
            <person name="Du L."/>
            <person name="Sun Y."/>
            <person name="Zhan W."/>
            <person name="Jiang J.F."/>
            <person name="Wang Q."/>
            <person name="Zhang B."/>
            <person name="Ji P."/>
            <person name="Bell-Sakyi L."/>
            <person name="Cui X.M."/>
            <person name="Yuan T.T."/>
            <person name="Jiang B.G."/>
            <person name="Yang W.F."/>
            <person name="Lam T.T."/>
            <person name="Chang Q.C."/>
            <person name="Ding S.J."/>
            <person name="Wang X.J."/>
            <person name="Zhu J.G."/>
            <person name="Ruan X.D."/>
            <person name="Zhao L."/>
            <person name="Wei J.T."/>
            <person name="Ye R.Z."/>
            <person name="Que T.C."/>
            <person name="Du C.H."/>
            <person name="Zhou Y.H."/>
            <person name="Cheng J.X."/>
            <person name="Dai P.F."/>
            <person name="Guo W.B."/>
            <person name="Han X.H."/>
            <person name="Huang E.J."/>
            <person name="Li L.F."/>
            <person name="Wei W."/>
            <person name="Gao Y.C."/>
            <person name="Liu J.Z."/>
            <person name="Shao H.Z."/>
            <person name="Wang X."/>
            <person name="Wang C.C."/>
            <person name="Yang T.C."/>
            <person name="Huo Q.B."/>
            <person name="Li W."/>
            <person name="Chen H.Y."/>
            <person name="Chen S.E."/>
            <person name="Zhou L.G."/>
            <person name="Ni X.B."/>
            <person name="Tian J.H."/>
            <person name="Sheng Y."/>
            <person name="Liu T."/>
            <person name="Pan Y.S."/>
            <person name="Xia L.Y."/>
            <person name="Li J."/>
            <person name="Zhao F."/>
            <person name="Cao W.C."/>
        </authorList>
    </citation>
    <scope>NUCLEOTIDE SEQUENCE</scope>
    <source>
        <strain evidence="2">Rsan-2018</strain>
    </source>
</reference>
<feature type="region of interest" description="Disordered" evidence="1">
    <location>
        <begin position="124"/>
        <end position="146"/>
    </location>
</feature>
<feature type="compositionally biased region" description="Acidic residues" evidence="1">
    <location>
        <begin position="127"/>
        <end position="146"/>
    </location>
</feature>
<dbReference type="OMA" id="ARMQRNT"/>
<dbReference type="VEuPathDB" id="VectorBase:RSAN_039968"/>
<dbReference type="Proteomes" id="UP000821837">
    <property type="component" value="Unassembled WGS sequence"/>
</dbReference>
<accession>A0A9D4PAM1</accession>
<evidence type="ECO:0000313" key="3">
    <source>
        <dbReference type="Proteomes" id="UP000821837"/>
    </source>
</evidence>
<gene>
    <name evidence="2" type="ORF">HPB52_004954</name>
</gene>
<keyword evidence="3" id="KW-1185">Reference proteome</keyword>